<dbReference type="EMBL" id="ACIL03000005">
    <property type="protein sequence ID" value="ESL04104.1"/>
    <property type="molecule type" value="Genomic_DNA"/>
</dbReference>
<dbReference type="AlphaFoldDB" id="V2XPM9"/>
<feature type="compositionally biased region" description="Basic and acidic residues" evidence="1">
    <location>
        <begin position="74"/>
        <end position="86"/>
    </location>
</feature>
<feature type="region of interest" description="Disordered" evidence="1">
    <location>
        <begin position="64"/>
        <end position="86"/>
    </location>
</feature>
<evidence type="ECO:0000256" key="1">
    <source>
        <dbReference type="SAM" id="MobiDB-lite"/>
    </source>
</evidence>
<dbReference type="Proteomes" id="UP000018227">
    <property type="component" value="Unassembled WGS sequence"/>
</dbReference>
<dbReference type="HOGENOM" id="CLU_2492159_0_0_9"/>
<gene>
    <name evidence="3" type="ORF">GCWU0000282_000450</name>
</gene>
<reference evidence="3 4" key="1">
    <citation type="submission" date="2013-06" db="EMBL/GenBank/DDBJ databases">
        <authorList>
            <person name="Weinstock G."/>
            <person name="Sodergren E."/>
            <person name="Clifton S."/>
            <person name="Fulton L."/>
            <person name="Fulton B."/>
            <person name="Courtney L."/>
            <person name="Fronick C."/>
            <person name="Harrison M."/>
            <person name="Strong C."/>
            <person name="Farmer C."/>
            <person name="Delahaunty K."/>
            <person name="Markovic C."/>
            <person name="Hall O."/>
            <person name="Minx P."/>
            <person name="Tomlinson C."/>
            <person name="Mitreva M."/>
            <person name="Nelson J."/>
            <person name="Hou S."/>
            <person name="Wollam A."/>
            <person name="Pepin K.H."/>
            <person name="Johnson M."/>
            <person name="Bhonagiri V."/>
            <person name="Nash W.E."/>
            <person name="Warren W."/>
            <person name="Chinwalla A."/>
            <person name="Mardis E.R."/>
            <person name="Wilson R.K."/>
        </authorList>
    </citation>
    <scope>NUCLEOTIDE SEQUENCE [LARGE SCALE GENOMIC DNA]</scope>
    <source>
        <strain evidence="3 4">ATCC 51271</strain>
    </source>
</reference>
<keyword evidence="4" id="KW-1185">Reference proteome</keyword>
<evidence type="ECO:0000256" key="2">
    <source>
        <dbReference type="SAM" id="Phobius"/>
    </source>
</evidence>
<dbReference type="STRING" id="592026.GCWU0000282_000450"/>
<keyword evidence="2" id="KW-1133">Transmembrane helix</keyword>
<accession>V2XPM9</accession>
<protein>
    <submittedName>
        <fullName evidence="3">Uncharacterized protein</fullName>
    </submittedName>
</protein>
<name>V2XPM9_9FIRM</name>
<organism evidence="3 4">
    <name type="scientific">Catonella morbi ATCC 51271</name>
    <dbReference type="NCBI Taxonomy" id="592026"/>
    <lineage>
        <taxon>Bacteria</taxon>
        <taxon>Bacillati</taxon>
        <taxon>Bacillota</taxon>
        <taxon>Clostridia</taxon>
        <taxon>Lachnospirales</taxon>
        <taxon>Lachnospiraceae</taxon>
        <taxon>Catonella</taxon>
    </lineage>
</organism>
<feature type="transmembrane region" description="Helical" evidence="2">
    <location>
        <begin position="20"/>
        <end position="42"/>
    </location>
</feature>
<keyword evidence="2" id="KW-0472">Membrane</keyword>
<proteinExistence type="predicted"/>
<evidence type="ECO:0000313" key="3">
    <source>
        <dbReference type="EMBL" id="ESL04104.1"/>
    </source>
</evidence>
<sequence>MIMETAFYLTMGKPVLVRSLYPVRFFAIGFPMRCFLLIESFFQSFTHRRENAVALYAERPLHQSPTMQNIAPAAERKSQESKRRKG</sequence>
<comment type="caution">
    <text evidence="3">The sequence shown here is derived from an EMBL/GenBank/DDBJ whole genome shotgun (WGS) entry which is preliminary data.</text>
</comment>
<keyword evidence="2" id="KW-0812">Transmembrane</keyword>
<evidence type="ECO:0000313" key="4">
    <source>
        <dbReference type="Proteomes" id="UP000018227"/>
    </source>
</evidence>